<dbReference type="InterPro" id="IPR058625">
    <property type="entry name" value="MdtA-like_BSH"/>
</dbReference>
<dbReference type="EMBL" id="AQQX01000002">
    <property type="protein sequence ID" value="KGM49416.1"/>
    <property type="molecule type" value="Genomic_DNA"/>
</dbReference>
<dbReference type="GO" id="GO:0015562">
    <property type="term" value="F:efflux transmembrane transporter activity"/>
    <property type="evidence" value="ECO:0007669"/>
    <property type="project" value="TreeGrafter"/>
</dbReference>
<keyword evidence="1" id="KW-0175">Coiled coil</keyword>
<protein>
    <submittedName>
        <fullName evidence="3">Hemolysin D</fullName>
    </submittedName>
</protein>
<evidence type="ECO:0000256" key="1">
    <source>
        <dbReference type="SAM" id="Coils"/>
    </source>
</evidence>
<dbReference type="eggNOG" id="COG0845">
    <property type="taxonomic scope" value="Bacteria"/>
</dbReference>
<dbReference type="RefSeq" id="WP_043746229.1">
    <property type="nucleotide sequence ID" value="NZ_AQQX01000002.1"/>
</dbReference>
<proteinExistence type="predicted"/>
<dbReference type="AlphaFoldDB" id="A0A0A0EEP5"/>
<evidence type="ECO:0000313" key="4">
    <source>
        <dbReference type="Proteomes" id="UP000030004"/>
    </source>
</evidence>
<dbReference type="OrthoDB" id="7626141at2"/>
<reference evidence="3 4" key="1">
    <citation type="journal article" date="2015" name="Antonie Van Leeuwenhoek">
        <title>Pseudooceanicola atlanticus gen. nov. sp. nov., isolated from surface seawater of the Atlantic Ocean and reclassification of Oceanicola batsensis, Oceanicola marinus, Oceanicola nitratireducens, Oceanicola nanhaiensis, Oceanicola antarcticus and Oceanicola flagellatus, as Pseudooceanicola batsensis comb. nov., Pseudooceanicola marinus comb. nov., Pseudooceanicola nitratireducens comb. nov., Pseudooceanicola nanhaiensis comb. nov., Pseudooceanicola antarcticus comb. nov., and Pseudooceanicola flagellatus comb. nov.</title>
        <authorList>
            <person name="Lai Q."/>
            <person name="Li G."/>
            <person name="Liu X."/>
            <person name="Du Y."/>
            <person name="Sun F."/>
            <person name="Shao Z."/>
        </authorList>
    </citation>
    <scope>NUCLEOTIDE SEQUENCE [LARGE SCALE GENOMIC DNA]</scope>
    <source>
        <strain evidence="3 4">22II-s11g</strain>
    </source>
</reference>
<keyword evidence="4" id="KW-1185">Reference proteome</keyword>
<organism evidence="3 4">
    <name type="scientific">Pseudooceanicola atlanticus</name>
    <dbReference type="NCBI Taxonomy" id="1461694"/>
    <lineage>
        <taxon>Bacteria</taxon>
        <taxon>Pseudomonadati</taxon>
        <taxon>Pseudomonadota</taxon>
        <taxon>Alphaproteobacteria</taxon>
        <taxon>Rhodobacterales</taxon>
        <taxon>Paracoccaceae</taxon>
        <taxon>Pseudooceanicola</taxon>
    </lineage>
</organism>
<accession>A0A0A0EEP5</accession>
<dbReference type="Proteomes" id="UP000030004">
    <property type="component" value="Unassembled WGS sequence"/>
</dbReference>
<dbReference type="Gene3D" id="1.10.287.470">
    <property type="entry name" value="Helix hairpin bin"/>
    <property type="match status" value="1"/>
</dbReference>
<sequence>MRFIRHSLTGLFLIAVTLGLVVYAAALVRDAVETRLADEPRMPQARERVFAVNVVQAREETITPILTAFGEVRSRRTLEIRAATTGTVIELAETFEEGATVRAGQVLARIDPANAQSELDRASNDLRDAEIAVRDADRALEIARDTLTAAEEQAALRERAFQRQVDLRDRGVGTEALVEDAELSAASARQAVLSSRNALAQAETRIENAETTLSRATIARDEAQRNLDDTTITAEFDGTLSEVTAVEGGLVSANEQLAQLVDANALEVAFRVSTSQYARLLNSDGDLLRADVTVMLDVQGIALSTDGTITRDSAAVGDGQTGRLIFARLDTARGLKPGDFVTVEITEPPLERVIRLPATAVDASQTVLVLTEDERLETLDVDLMRRQGDDVLVRAEALAGREVVSQRSPLLGPGIKVRPLRPRGAVEAEEAQPDFVELTPERRDKLRAFITASRRLPEDVKTRILTQLESDRVPASMVARIESRMGG</sequence>
<comment type="caution">
    <text evidence="3">The sequence shown here is derived from an EMBL/GenBank/DDBJ whole genome shotgun (WGS) entry which is preliminary data.</text>
</comment>
<dbReference type="Gene3D" id="2.40.50.100">
    <property type="match status" value="1"/>
</dbReference>
<feature type="domain" description="Multidrug resistance protein MdtA-like barrel-sandwich hybrid" evidence="2">
    <location>
        <begin position="76"/>
        <end position="261"/>
    </location>
</feature>
<dbReference type="Pfam" id="PF25917">
    <property type="entry name" value="BSH_RND"/>
    <property type="match status" value="1"/>
</dbReference>
<name>A0A0A0EEP5_9RHOB</name>
<evidence type="ECO:0000313" key="3">
    <source>
        <dbReference type="EMBL" id="KGM49416.1"/>
    </source>
</evidence>
<dbReference type="GO" id="GO:1990281">
    <property type="term" value="C:efflux pump complex"/>
    <property type="evidence" value="ECO:0007669"/>
    <property type="project" value="TreeGrafter"/>
</dbReference>
<dbReference type="STRING" id="1461694.ATO9_05165"/>
<evidence type="ECO:0000259" key="2">
    <source>
        <dbReference type="Pfam" id="PF25917"/>
    </source>
</evidence>
<dbReference type="Gene3D" id="2.40.420.20">
    <property type="match status" value="1"/>
</dbReference>
<dbReference type="PANTHER" id="PTHR30469">
    <property type="entry name" value="MULTIDRUG RESISTANCE PROTEIN MDTA"/>
    <property type="match status" value="1"/>
</dbReference>
<dbReference type="SUPFAM" id="SSF111369">
    <property type="entry name" value="HlyD-like secretion proteins"/>
    <property type="match status" value="1"/>
</dbReference>
<feature type="coiled-coil region" evidence="1">
    <location>
        <begin position="192"/>
        <end position="226"/>
    </location>
</feature>
<dbReference type="Gene3D" id="2.40.30.170">
    <property type="match status" value="1"/>
</dbReference>
<gene>
    <name evidence="3" type="ORF">ATO9_05165</name>
</gene>
<feature type="coiled-coil region" evidence="1">
    <location>
        <begin position="119"/>
        <end position="153"/>
    </location>
</feature>